<dbReference type="GO" id="GO:0005840">
    <property type="term" value="C:ribosome"/>
    <property type="evidence" value="ECO:0007669"/>
    <property type="project" value="UniProtKB-KW"/>
</dbReference>
<name>A0ABV1GDP0_9FIRM</name>
<evidence type="ECO:0000256" key="3">
    <source>
        <dbReference type="ARBA" id="ARBA00022603"/>
    </source>
</evidence>
<evidence type="ECO:0000256" key="1">
    <source>
        <dbReference type="ARBA" id="ARBA00009741"/>
    </source>
</evidence>
<dbReference type="Pfam" id="PF06325">
    <property type="entry name" value="PrmA"/>
    <property type="match status" value="1"/>
</dbReference>
<dbReference type="PANTHER" id="PTHR43648:SF1">
    <property type="entry name" value="ELECTRON TRANSFER FLAVOPROTEIN BETA SUBUNIT LYSINE METHYLTRANSFERASE"/>
    <property type="match status" value="1"/>
</dbReference>
<feature type="binding site" evidence="6">
    <location>
        <position position="175"/>
    </location>
    <ligand>
        <name>S-adenosyl-L-methionine</name>
        <dbReference type="ChEBI" id="CHEBI:59789"/>
    </ligand>
</feature>
<dbReference type="RefSeq" id="WP_349215381.1">
    <property type="nucleotide sequence ID" value="NZ_JBBMFA010000074.1"/>
</dbReference>
<dbReference type="NCBIfam" id="TIGR00406">
    <property type="entry name" value="prmA"/>
    <property type="match status" value="1"/>
</dbReference>
<keyword evidence="2 6" id="KW-0963">Cytoplasm</keyword>
<dbReference type="InterPro" id="IPR050078">
    <property type="entry name" value="Ribosomal_L11_MeTrfase_PrmA"/>
</dbReference>
<keyword evidence="7" id="KW-0689">Ribosomal protein</keyword>
<organism evidence="7 8">
    <name type="scientific">Ruthenibacterium intestinale</name>
    <dbReference type="NCBI Taxonomy" id="3133163"/>
    <lineage>
        <taxon>Bacteria</taxon>
        <taxon>Bacillati</taxon>
        <taxon>Bacillota</taxon>
        <taxon>Clostridia</taxon>
        <taxon>Eubacteriales</taxon>
        <taxon>Oscillospiraceae</taxon>
        <taxon>Ruthenibacterium</taxon>
    </lineage>
</organism>
<keyword evidence="7" id="KW-0687">Ribonucleoprotein</keyword>
<evidence type="ECO:0000256" key="4">
    <source>
        <dbReference type="ARBA" id="ARBA00022679"/>
    </source>
</evidence>
<comment type="catalytic activity">
    <reaction evidence="6">
        <text>L-lysyl-[protein] + 3 S-adenosyl-L-methionine = N(6),N(6),N(6)-trimethyl-L-lysyl-[protein] + 3 S-adenosyl-L-homocysteine + 3 H(+)</text>
        <dbReference type="Rhea" id="RHEA:54192"/>
        <dbReference type="Rhea" id="RHEA-COMP:9752"/>
        <dbReference type="Rhea" id="RHEA-COMP:13826"/>
        <dbReference type="ChEBI" id="CHEBI:15378"/>
        <dbReference type="ChEBI" id="CHEBI:29969"/>
        <dbReference type="ChEBI" id="CHEBI:57856"/>
        <dbReference type="ChEBI" id="CHEBI:59789"/>
        <dbReference type="ChEBI" id="CHEBI:61961"/>
    </reaction>
</comment>
<evidence type="ECO:0000256" key="6">
    <source>
        <dbReference type="HAMAP-Rule" id="MF_00735"/>
    </source>
</evidence>
<keyword evidence="4 6" id="KW-0808">Transferase</keyword>
<dbReference type="GO" id="GO:0008168">
    <property type="term" value="F:methyltransferase activity"/>
    <property type="evidence" value="ECO:0007669"/>
    <property type="project" value="UniProtKB-KW"/>
</dbReference>
<evidence type="ECO:0000256" key="5">
    <source>
        <dbReference type="ARBA" id="ARBA00022691"/>
    </source>
</evidence>
<dbReference type="PANTHER" id="PTHR43648">
    <property type="entry name" value="ELECTRON TRANSFER FLAVOPROTEIN BETA SUBUNIT LYSINE METHYLTRANSFERASE"/>
    <property type="match status" value="1"/>
</dbReference>
<comment type="subcellular location">
    <subcellularLocation>
        <location evidence="6">Cytoplasm</location>
    </subcellularLocation>
</comment>
<feature type="binding site" evidence="6">
    <location>
        <position position="154"/>
    </location>
    <ligand>
        <name>S-adenosyl-L-methionine</name>
        <dbReference type="ChEBI" id="CHEBI:59789"/>
    </ligand>
</feature>
<dbReference type="PIRSF" id="PIRSF000401">
    <property type="entry name" value="RPL11_MTase"/>
    <property type="match status" value="1"/>
</dbReference>
<comment type="similarity">
    <text evidence="1 6">Belongs to the methyltransferase superfamily. PrmA family.</text>
</comment>
<evidence type="ECO:0000313" key="8">
    <source>
        <dbReference type="Proteomes" id="UP001477672"/>
    </source>
</evidence>
<dbReference type="GO" id="GO:0032259">
    <property type="term" value="P:methylation"/>
    <property type="evidence" value="ECO:0007669"/>
    <property type="project" value="UniProtKB-KW"/>
</dbReference>
<comment type="caution">
    <text evidence="7">The sequence shown here is derived from an EMBL/GenBank/DDBJ whole genome shotgun (WGS) entry which is preliminary data.</text>
</comment>
<proteinExistence type="inferred from homology"/>
<dbReference type="Proteomes" id="UP001477672">
    <property type="component" value="Unassembled WGS sequence"/>
</dbReference>
<evidence type="ECO:0000313" key="7">
    <source>
        <dbReference type="EMBL" id="MEQ2519950.1"/>
    </source>
</evidence>
<keyword evidence="8" id="KW-1185">Reference proteome</keyword>
<feature type="binding site" evidence="6">
    <location>
        <position position="197"/>
    </location>
    <ligand>
        <name>S-adenosyl-L-methionine</name>
        <dbReference type="ChEBI" id="CHEBI:59789"/>
    </ligand>
</feature>
<keyword evidence="5 6" id="KW-0949">S-adenosyl-L-methionine</keyword>
<reference evidence="7 8" key="1">
    <citation type="submission" date="2024-03" db="EMBL/GenBank/DDBJ databases">
        <title>Human intestinal bacterial collection.</title>
        <authorList>
            <person name="Pauvert C."/>
            <person name="Hitch T.C.A."/>
            <person name="Clavel T."/>
        </authorList>
    </citation>
    <scope>NUCLEOTIDE SEQUENCE [LARGE SCALE GENOMIC DNA]</scope>
    <source>
        <strain evidence="7 8">CLA-JM-H11</strain>
    </source>
</reference>
<comment type="function">
    <text evidence="6">Methylates ribosomal protein L11.</text>
</comment>
<dbReference type="EMBL" id="JBBMFA010000074">
    <property type="protein sequence ID" value="MEQ2519950.1"/>
    <property type="molecule type" value="Genomic_DNA"/>
</dbReference>
<dbReference type="InterPro" id="IPR029063">
    <property type="entry name" value="SAM-dependent_MTases_sf"/>
</dbReference>
<dbReference type="InterPro" id="IPR004498">
    <property type="entry name" value="Ribosomal_PrmA_MeTrfase"/>
</dbReference>
<evidence type="ECO:0000256" key="2">
    <source>
        <dbReference type="ARBA" id="ARBA00022490"/>
    </source>
</evidence>
<dbReference type="EC" id="2.1.1.-" evidence="6"/>
<dbReference type="SUPFAM" id="SSF53335">
    <property type="entry name" value="S-adenosyl-L-methionine-dependent methyltransferases"/>
    <property type="match status" value="1"/>
</dbReference>
<gene>
    <name evidence="6 7" type="primary">prmA</name>
    <name evidence="7" type="ORF">WMO24_05815</name>
</gene>
<dbReference type="Gene3D" id="3.40.50.150">
    <property type="entry name" value="Vaccinia Virus protein VP39"/>
    <property type="match status" value="1"/>
</dbReference>
<dbReference type="HAMAP" id="MF_00735">
    <property type="entry name" value="Methyltr_PrmA"/>
    <property type="match status" value="1"/>
</dbReference>
<dbReference type="CDD" id="cd02440">
    <property type="entry name" value="AdoMet_MTases"/>
    <property type="match status" value="1"/>
</dbReference>
<sequence length="308" mass="33361">MDWTDIKLTVPARFSDTAEAIATGISGGGIYIEDYRDLESQVEAIAHVDLIEQDLLDKKRDEVIVHLYIAPDENVAEIADLMRDRLARAEVPYTMALEGVRQEDWENGWKQYYHAMDIGARLAVVPSWEQYDTDRAVITLDPGMAFGTGTHETTALCLTVLDETVHGGERVLDIGTGSGILAIAALKLGAAEAEGVDIDPMCVRTAGENAARNGVTEHFKVLIGDLSDKASGTYDIICANIVANAIKALVPGVPALLKKDGVFMASGIIDTRRDEVIEAVKAAGLCVRQVKEKNGWVCLVCGHPAREE</sequence>
<keyword evidence="3 6" id="KW-0489">Methyltransferase</keyword>
<protein>
    <recommendedName>
        <fullName evidence="6">Ribosomal protein L11 methyltransferase</fullName>
        <shortName evidence="6">L11 Mtase</shortName>
        <ecNumber evidence="6">2.1.1.-</ecNumber>
    </recommendedName>
</protein>
<feature type="binding site" evidence="6">
    <location>
        <position position="240"/>
    </location>
    <ligand>
        <name>S-adenosyl-L-methionine</name>
        <dbReference type="ChEBI" id="CHEBI:59789"/>
    </ligand>
</feature>
<accession>A0ABV1GDP0</accession>